<evidence type="ECO:0000256" key="4">
    <source>
        <dbReference type="ARBA" id="ARBA00022692"/>
    </source>
</evidence>
<dbReference type="PANTHER" id="PTHR30151">
    <property type="entry name" value="ALKANE SULFONATE ABC TRANSPORTER-RELATED, MEMBRANE SUBUNIT"/>
    <property type="match status" value="1"/>
</dbReference>
<feature type="transmembrane region" description="Helical" evidence="7">
    <location>
        <begin position="40"/>
        <end position="61"/>
    </location>
</feature>
<accession>A0A2P7RXF0</accession>
<dbReference type="PANTHER" id="PTHR30151:SF0">
    <property type="entry name" value="ABC TRANSPORTER PERMEASE PROTEIN MJ0413-RELATED"/>
    <property type="match status" value="1"/>
</dbReference>
<dbReference type="SUPFAM" id="SSF161098">
    <property type="entry name" value="MetI-like"/>
    <property type="match status" value="1"/>
</dbReference>
<evidence type="ECO:0000256" key="6">
    <source>
        <dbReference type="ARBA" id="ARBA00023136"/>
    </source>
</evidence>
<dbReference type="InterPro" id="IPR035906">
    <property type="entry name" value="MetI-like_sf"/>
</dbReference>
<dbReference type="Gene3D" id="1.10.3720.10">
    <property type="entry name" value="MetI-like"/>
    <property type="match status" value="1"/>
</dbReference>
<evidence type="ECO:0000256" key="7">
    <source>
        <dbReference type="RuleBase" id="RU363032"/>
    </source>
</evidence>
<keyword evidence="4 7" id="KW-0812">Transmembrane</keyword>
<dbReference type="PROSITE" id="PS50928">
    <property type="entry name" value="ABC_TM1"/>
    <property type="match status" value="1"/>
</dbReference>
<evidence type="ECO:0000259" key="8">
    <source>
        <dbReference type="PROSITE" id="PS50928"/>
    </source>
</evidence>
<feature type="transmembrane region" description="Helical" evidence="7">
    <location>
        <begin position="204"/>
        <end position="230"/>
    </location>
</feature>
<evidence type="ECO:0000313" key="10">
    <source>
        <dbReference type="Proteomes" id="UP000241229"/>
    </source>
</evidence>
<comment type="subcellular location">
    <subcellularLocation>
        <location evidence="1 7">Cell membrane</location>
        <topology evidence="1 7">Multi-pass membrane protein</topology>
    </subcellularLocation>
</comment>
<evidence type="ECO:0000256" key="5">
    <source>
        <dbReference type="ARBA" id="ARBA00022989"/>
    </source>
</evidence>
<feature type="domain" description="ABC transmembrane type-1" evidence="8">
    <location>
        <begin position="89"/>
        <end position="273"/>
    </location>
</feature>
<keyword evidence="10" id="KW-1185">Reference proteome</keyword>
<keyword evidence="3" id="KW-1003">Cell membrane</keyword>
<dbReference type="Pfam" id="PF00528">
    <property type="entry name" value="BPD_transp_1"/>
    <property type="match status" value="1"/>
</dbReference>
<dbReference type="Proteomes" id="UP000241229">
    <property type="component" value="Unassembled WGS sequence"/>
</dbReference>
<proteinExistence type="inferred from homology"/>
<evidence type="ECO:0000256" key="3">
    <source>
        <dbReference type="ARBA" id="ARBA00022475"/>
    </source>
</evidence>
<name>A0A2P7RXF0_9HYPH</name>
<dbReference type="RefSeq" id="WP_106774709.1">
    <property type="nucleotide sequence ID" value="NZ_PXYK01000029.1"/>
</dbReference>
<reference evidence="9 10" key="1">
    <citation type="submission" date="2018-03" db="EMBL/GenBank/DDBJ databases">
        <title>The draft genome of Mesorhizobium sp. 6GN-30.</title>
        <authorList>
            <person name="Liu L."/>
            <person name="Li L."/>
            <person name="Wang T."/>
            <person name="Zhang X."/>
            <person name="Liang L."/>
        </authorList>
    </citation>
    <scope>NUCLEOTIDE SEQUENCE [LARGE SCALE GENOMIC DNA]</scope>
    <source>
        <strain evidence="9 10">6GN30</strain>
    </source>
</reference>
<protein>
    <submittedName>
        <fullName evidence="9">ABC transporter permease</fullName>
    </submittedName>
</protein>
<dbReference type="EMBL" id="PXYK01000029">
    <property type="protein sequence ID" value="PSJ54832.1"/>
    <property type="molecule type" value="Genomic_DNA"/>
</dbReference>
<dbReference type="AlphaFoldDB" id="A0A2P7RXF0"/>
<dbReference type="CDD" id="cd06261">
    <property type="entry name" value="TM_PBP2"/>
    <property type="match status" value="1"/>
</dbReference>
<feature type="transmembrane region" description="Helical" evidence="7">
    <location>
        <begin position="155"/>
        <end position="174"/>
    </location>
</feature>
<dbReference type="GO" id="GO:0005886">
    <property type="term" value="C:plasma membrane"/>
    <property type="evidence" value="ECO:0007669"/>
    <property type="project" value="UniProtKB-SubCell"/>
</dbReference>
<dbReference type="GO" id="GO:0055085">
    <property type="term" value="P:transmembrane transport"/>
    <property type="evidence" value="ECO:0007669"/>
    <property type="project" value="InterPro"/>
</dbReference>
<keyword evidence="2 7" id="KW-0813">Transport</keyword>
<organism evidence="9 10">
    <name type="scientific">Kumtagia ephedrae</name>
    <dbReference type="NCBI Taxonomy" id="2116701"/>
    <lineage>
        <taxon>Bacteria</taxon>
        <taxon>Pseudomonadati</taxon>
        <taxon>Pseudomonadota</taxon>
        <taxon>Alphaproteobacteria</taxon>
        <taxon>Hyphomicrobiales</taxon>
        <taxon>Phyllobacteriaceae</taxon>
        <taxon>Kumtagia</taxon>
    </lineage>
</organism>
<evidence type="ECO:0000256" key="1">
    <source>
        <dbReference type="ARBA" id="ARBA00004651"/>
    </source>
</evidence>
<gene>
    <name evidence="9" type="ORF">C7I84_23775</name>
</gene>
<dbReference type="OrthoDB" id="9786495at2"/>
<evidence type="ECO:0000313" key="9">
    <source>
        <dbReference type="EMBL" id="PSJ54832.1"/>
    </source>
</evidence>
<comment type="similarity">
    <text evidence="7">Belongs to the binding-protein-dependent transport system permease family.</text>
</comment>
<feature type="transmembrane region" description="Helical" evidence="7">
    <location>
        <begin position="127"/>
        <end position="149"/>
    </location>
</feature>
<sequence>MSSDAIPEFHKAKAGDGRDVSLTNLSAFSGGPGVKSGREVAAIVVVAVIVIGGLEFALRFFEVPQYIMPPPSLIAWALFDEFPLIAPHLGYTLVELLSGFAIGAVVGLILAAVVTQFPFAEKIVAPYILLLVTTPMLALVPLLILRFGFGYTPRIIAVALAAGPMVMINAATGFRRVDSAKIALARSYGASTLQIFWKIRAPMALPMILVGLMIGAIFGLLTAVGAEMVGGGFGLGNRLTTYSSMIQMPQFFAVVLILSILGILIYVLFFLIGKKWASWEA</sequence>
<feature type="transmembrane region" description="Helical" evidence="7">
    <location>
        <begin position="96"/>
        <end position="115"/>
    </location>
</feature>
<dbReference type="InterPro" id="IPR000515">
    <property type="entry name" value="MetI-like"/>
</dbReference>
<feature type="transmembrane region" description="Helical" evidence="7">
    <location>
        <begin position="250"/>
        <end position="272"/>
    </location>
</feature>
<keyword evidence="6 7" id="KW-0472">Membrane</keyword>
<keyword evidence="5 7" id="KW-1133">Transmembrane helix</keyword>
<comment type="caution">
    <text evidence="9">The sequence shown here is derived from an EMBL/GenBank/DDBJ whole genome shotgun (WGS) entry which is preliminary data.</text>
</comment>
<evidence type="ECO:0000256" key="2">
    <source>
        <dbReference type="ARBA" id="ARBA00022448"/>
    </source>
</evidence>